<evidence type="ECO:0000259" key="9">
    <source>
        <dbReference type="Pfam" id="PF02927"/>
    </source>
</evidence>
<dbReference type="InterPro" id="IPR001701">
    <property type="entry name" value="Glyco_hydro_9"/>
</dbReference>
<keyword evidence="2 6" id="KW-0378">Hydrolase</keyword>
<dbReference type="InterPro" id="IPR014756">
    <property type="entry name" value="Ig_E-set"/>
</dbReference>
<dbReference type="Gene3D" id="2.60.40.10">
    <property type="entry name" value="Immunoglobulins"/>
    <property type="match status" value="1"/>
</dbReference>
<name>A0A5C6TZF5_9SPHN</name>
<evidence type="ECO:0000256" key="2">
    <source>
        <dbReference type="ARBA" id="ARBA00022801"/>
    </source>
</evidence>
<evidence type="ECO:0000313" key="11">
    <source>
        <dbReference type="Proteomes" id="UP000321249"/>
    </source>
</evidence>
<dbReference type="EC" id="3.2.1.4" evidence="7"/>
<gene>
    <name evidence="10" type="ORF">FRZ32_10160</name>
</gene>
<reference evidence="10 11" key="1">
    <citation type="journal article" date="2015" name="J. Microbiol.">
        <title>Sphingosinicella ginsenosidimutans sp. nov., with ginsenoside converting activity.</title>
        <authorList>
            <person name="Kim J.K."/>
            <person name="Kang M.S."/>
            <person name="Park S.C."/>
            <person name="Kim K.M."/>
            <person name="Choi K."/>
            <person name="Yoon M.H."/>
            <person name="Im W.T."/>
        </authorList>
    </citation>
    <scope>NUCLEOTIDE SEQUENCE [LARGE SCALE GENOMIC DNA]</scope>
    <source>
        <strain evidence="10 11">BS-11</strain>
    </source>
</reference>
<protein>
    <recommendedName>
        <fullName evidence="7">Endoglucanase</fullName>
        <ecNumber evidence="7">3.2.1.4</ecNumber>
    </recommendedName>
</protein>
<comment type="catalytic activity">
    <reaction evidence="7">
        <text>Endohydrolysis of (1-&gt;4)-beta-D-glucosidic linkages in cellulose, lichenin and cereal beta-D-glucans.</text>
        <dbReference type="EC" id="3.2.1.4"/>
    </reaction>
</comment>
<dbReference type="InterPro" id="IPR008928">
    <property type="entry name" value="6-hairpin_glycosidase_sf"/>
</dbReference>
<proteinExistence type="inferred from homology"/>
<dbReference type="Gene3D" id="1.50.10.10">
    <property type="match status" value="1"/>
</dbReference>
<dbReference type="EMBL" id="VOQQ01000001">
    <property type="protein sequence ID" value="TXC65008.1"/>
    <property type="molecule type" value="Genomic_DNA"/>
</dbReference>
<feature type="active site" evidence="6">
    <location>
        <position position="564"/>
    </location>
</feature>
<dbReference type="GO" id="GO:0030245">
    <property type="term" value="P:cellulose catabolic process"/>
    <property type="evidence" value="ECO:0007669"/>
    <property type="project" value="UniProtKB-KW"/>
</dbReference>
<feature type="domain" description="Glycoside hydrolase family 9" evidence="8">
    <location>
        <begin position="98"/>
        <end position="576"/>
    </location>
</feature>
<dbReference type="AlphaFoldDB" id="A0A5C6TZF5"/>
<evidence type="ECO:0000256" key="6">
    <source>
        <dbReference type="PROSITE-ProRule" id="PRU10060"/>
    </source>
</evidence>
<feature type="active site" evidence="6">
    <location>
        <position position="555"/>
    </location>
</feature>
<comment type="similarity">
    <text evidence="1 6 7">Belongs to the glycosyl hydrolase 9 (cellulase E) family.</text>
</comment>
<dbReference type="OrthoDB" id="9808897at2"/>
<comment type="caution">
    <text evidence="10">The sequence shown here is derived from an EMBL/GenBank/DDBJ whole genome shotgun (WGS) entry which is preliminary data.</text>
</comment>
<organism evidence="10 11">
    <name type="scientific">Allosphingosinicella ginsenosidimutans</name>
    <dbReference type="NCBI Taxonomy" id="1176539"/>
    <lineage>
        <taxon>Bacteria</taxon>
        <taxon>Pseudomonadati</taxon>
        <taxon>Pseudomonadota</taxon>
        <taxon>Alphaproteobacteria</taxon>
        <taxon>Sphingomonadales</taxon>
        <taxon>Sphingomonadaceae</taxon>
        <taxon>Allosphingosinicella</taxon>
    </lineage>
</organism>
<keyword evidence="11" id="KW-1185">Reference proteome</keyword>
<feature type="domain" description="Cellulase Ig-like" evidence="9">
    <location>
        <begin position="2"/>
        <end position="81"/>
    </location>
</feature>
<evidence type="ECO:0000313" key="10">
    <source>
        <dbReference type="EMBL" id="TXC65008.1"/>
    </source>
</evidence>
<dbReference type="CDD" id="cd02850">
    <property type="entry name" value="E_set_Cellulase_N"/>
    <property type="match status" value="1"/>
</dbReference>
<sequence length="597" mass="64371">MPIRMSQIGFLPGGPKRAILPDPAPAPIPWRLLDRAGAPVASGMSGPAIDDAASGETVHVIDFSTASATGDGFVLEAGGARSRPFAIAPNLFGRLPFDALNIFYQSRASTPIEARYAGGDAWARPAGHAPDRAACISGRDADGNVWGGCPYTLDASRGWYDAGDHGKYLVNGGIAVWTLLNLWERAHSLGRPAPFPDGSARLPEAGNGVDDLLDEARWEVEFMLAMQVPAGTHLRLPVGETRSRPGLRFTEIDASGMAHHKIADARWTALPTPPQDDRETRLLYPPSTGATLNLAAVAAQCARIWRTIDAAFSARCLDAARRAYAAAKRNPEIHSIAAFTGSGGYGDDDFSDEFFWAAAELYATTGEPSYGEDLRASRWFAAPIAEPEWRHTATLGAMTLALAPDRLPPPDRAALRGRIVAAADRFLGEEQQSGYRIPFAGTDYVWGSNAVLLNRAMLMALADDFTGEARYRAGVFDVMDYLLGRNPLDRSFISGYGARPMANPHHRFWAHSLDPRLPPPPPGLVSGGPNSVSLRADAVGAALAGHCAPQMCWRDDIRAFSMNEVAINWNAPLVWVSTWLAEPPPTPLASRARQRIR</sequence>
<evidence type="ECO:0000259" key="8">
    <source>
        <dbReference type="Pfam" id="PF00759"/>
    </source>
</evidence>
<dbReference type="GO" id="GO:0008810">
    <property type="term" value="F:cellulase activity"/>
    <property type="evidence" value="ECO:0007669"/>
    <property type="project" value="UniProtKB-EC"/>
</dbReference>
<keyword evidence="5 6" id="KW-0624">Polysaccharide degradation</keyword>
<dbReference type="PROSITE" id="PS00698">
    <property type="entry name" value="GH9_3"/>
    <property type="match status" value="1"/>
</dbReference>
<dbReference type="InterPro" id="IPR013783">
    <property type="entry name" value="Ig-like_fold"/>
</dbReference>
<dbReference type="SUPFAM" id="SSF81296">
    <property type="entry name" value="E set domains"/>
    <property type="match status" value="1"/>
</dbReference>
<evidence type="ECO:0000256" key="1">
    <source>
        <dbReference type="ARBA" id="ARBA00007072"/>
    </source>
</evidence>
<dbReference type="InterPro" id="IPR012341">
    <property type="entry name" value="6hp_glycosidase-like_sf"/>
</dbReference>
<evidence type="ECO:0000256" key="5">
    <source>
        <dbReference type="ARBA" id="ARBA00023326"/>
    </source>
</evidence>
<dbReference type="InterPro" id="IPR033126">
    <property type="entry name" value="Glyco_hydro_9_Asp/Glu_AS"/>
</dbReference>
<evidence type="ECO:0000256" key="7">
    <source>
        <dbReference type="RuleBase" id="RU361166"/>
    </source>
</evidence>
<accession>A0A5C6TZF5</accession>
<dbReference type="Proteomes" id="UP000321249">
    <property type="component" value="Unassembled WGS sequence"/>
</dbReference>
<evidence type="ECO:0000256" key="4">
    <source>
        <dbReference type="ARBA" id="ARBA00023295"/>
    </source>
</evidence>
<keyword evidence="3 6" id="KW-0119">Carbohydrate metabolism</keyword>
<evidence type="ECO:0000256" key="3">
    <source>
        <dbReference type="ARBA" id="ARBA00023277"/>
    </source>
</evidence>
<dbReference type="PANTHER" id="PTHR22298">
    <property type="entry name" value="ENDO-1,4-BETA-GLUCANASE"/>
    <property type="match status" value="1"/>
</dbReference>
<dbReference type="Pfam" id="PF02927">
    <property type="entry name" value="CelD_N"/>
    <property type="match status" value="1"/>
</dbReference>
<dbReference type="InterPro" id="IPR004197">
    <property type="entry name" value="Cellulase_Ig-like"/>
</dbReference>
<dbReference type="SUPFAM" id="SSF48208">
    <property type="entry name" value="Six-hairpin glycosidases"/>
    <property type="match status" value="1"/>
</dbReference>
<keyword evidence="7" id="KW-0136">Cellulose degradation</keyword>
<keyword evidence="4 6" id="KW-0326">Glycosidase</keyword>
<dbReference type="Pfam" id="PF00759">
    <property type="entry name" value="Glyco_hydro_9"/>
    <property type="match status" value="1"/>
</dbReference>